<dbReference type="RefSeq" id="WP_344334183.1">
    <property type="nucleotide sequence ID" value="NZ_BAAAKJ010000157.1"/>
</dbReference>
<dbReference type="Gene3D" id="3.90.76.10">
    <property type="entry name" value="Dipeptide-binding Protein, Domain 1"/>
    <property type="match status" value="1"/>
</dbReference>
<comment type="caution">
    <text evidence="4">The sequence shown here is derived from an EMBL/GenBank/DDBJ whole genome shotgun (WGS) entry which is preliminary data.</text>
</comment>
<accession>A0ABN1Y3A6</accession>
<dbReference type="Gene3D" id="3.10.105.10">
    <property type="entry name" value="Dipeptide-binding Protein, Domain 3"/>
    <property type="match status" value="1"/>
</dbReference>
<dbReference type="InterPro" id="IPR000914">
    <property type="entry name" value="SBP_5_dom"/>
</dbReference>
<dbReference type="PIRSF" id="PIRSF002741">
    <property type="entry name" value="MppA"/>
    <property type="match status" value="1"/>
</dbReference>
<sequence>MRLTKTMRWTALAACTALAVSACSTGSDKKSSEGANGAGKKGGSISIESGEPQHGLVPQNTAESEGAQVLAQIFAGLVEYDRQTNEPKLRVAESIESPDSKVWTIKLKDGFTFHNGEKVTAQSFVDAWNWGANQDNAAEGLPFYSKIEGAEELAPGKDKKPATDKLKGLKVVDDKTFTVTLAAPFSQFKIMLGYNAFYPLPKAFFQDQKAFEEAPIGNGPFQMDGKWEHNQKITIKRYENFPESAGKAKLDSVTFKIYDKLETAYNDLRANNIQITNKLPISAMGTVKSEFGDRYIYKPESGVGFIGFPLATNPAAYGKPEIRKAISMAIDRAAITERIFSGTRIPADDFISPIIPGYRKGAMGDAAKYDPAKAKQIFDAAGGVPNNTIDLGYNADGGHKEWIEAVGNQLKKNLGVEVTFKPFEKFGKILDSLGDKQFSGAFRMAWQMDYPSIENYLRPIFSKVAIENGSNYGGYVNEQFESLLAQADQAKSLEEGQKLYQQADDILIQELPYIPVYTYMTSAAYTKTVKNVVVDAQNRIDLANVELA</sequence>
<evidence type="ECO:0000259" key="3">
    <source>
        <dbReference type="Pfam" id="PF00496"/>
    </source>
</evidence>
<dbReference type="Pfam" id="PF00496">
    <property type="entry name" value="SBP_bac_5"/>
    <property type="match status" value="1"/>
</dbReference>
<evidence type="ECO:0000256" key="1">
    <source>
        <dbReference type="SAM" id="MobiDB-lite"/>
    </source>
</evidence>
<dbReference type="InterPro" id="IPR030678">
    <property type="entry name" value="Peptide/Ni-bd"/>
</dbReference>
<protein>
    <submittedName>
        <fullName evidence="4">ABC transporter substrate-binding protein</fullName>
    </submittedName>
</protein>
<feature type="domain" description="Solute-binding protein family 5" evidence="3">
    <location>
        <begin position="87"/>
        <end position="464"/>
    </location>
</feature>
<name>A0ABN1Y3A6_9ACTN</name>
<feature type="signal peptide" evidence="2">
    <location>
        <begin position="1"/>
        <end position="22"/>
    </location>
</feature>
<dbReference type="PANTHER" id="PTHR30290">
    <property type="entry name" value="PERIPLASMIC BINDING COMPONENT OF ABC TRANSPORTER"/>
    <property type="match status" value="1"/>
</dbReference>
<organism evidence="4 5">
    <name type="scientific">Kitasatospora putterlickiae</name>
    <dbReference type="NCBI Taxonomy" id="221725"/>
    <lineage>
        <taxon>Bacteria</taxon>
        <taxon>Bacillati</taxon>
        <taxon>Actinomycetota</taxon>
        <taxon>Actinomycetes</taxon>
        <taxon>Kitasatosporales</taxon>
        <taxon>Streptomycetaceae</taxon>
        <taxon>Kitasatospora</taxon>
    </lineage>
</organism>
<dbReference type="PROSITE" id="PS51257">
    <property type="entry name" value="PROKAR_LIPOPROTEIN"/>
    <property type="match status" value="1"/>
</dbReference>
<gene>
    <name evidence="4" type="ORF">GCM10009639_29910</name>
</gene>
<dbReference type="Proteomes" id="UP001499863">
    <property type="component" value="Unassembled WGS sequence"/>
</dbReference>
<evidence type="ECO:0000313" key="5">
    <source>
        <dbReference type="Proteomes" id="UP001499863"/>
    </source>
</evidence>
<feature type="chain" id="PRO_5046574080" evidence="2">
    <location>
        <begin position="23"/>
        <end position="548"/>
    </location>
</feature>
<feature type="region of interest" description="Disordered" evidence="1">
    <location>
        <begin position="25"/>
        <end position="62"/>
    </location>
</feature>
<dbReference type="EMBL" id="BAAAKJ010000157">
    <property type="protein sequence ID" value="GAA1395118.1"/>
    <property type="molecule type" value="Genomic_DNA"/>
</dbReference>
<dbReference type="PANTHER" id="PTHR30290:SF83">
    <property type="entry name" value="ABC TRANSPORTER SUBSTRATE-BINDING PROTEIN"/>
    <property type="match status" value="1"/>
</dbReference>
<dbReference type="SUPFAM" id="SSF53850">
    <property type="entry name" value="Periplasmic binding protein-like II"/>
    <property type="match status" value="1"/>
</dbReference>
<proteinExistence type="predicted"/>
<keyword evidence="2" id="KW-0732">Signal</keyword>
<keyword evidence="5" id="KW-1185">Reference proteome</keyword>
<evidence type="ECO:0000313" key="4">
    <source>
        <dbReference type="EMBL" id="GAA1395118.1"/>
    </source>
</evidence>
<reference evidence="4 5" key="1">
    <citation type="journal article" date="2019" name="Int. J. Syst. Evol. Microbiol.">
        <title>The Global Catalogue of Microorganisms (GCM) 10K type strain sequencing project: providing services to taxonomists for standard genome sequencing and annotation.</title>
        <authorList>
            <consortium name="The Broad Institute Genomics Platform"/>
            <consortium name="The Broad Institute Genome Sequencing Center for Infectious Disease"/>
            <person name="Wu L."/>
            <person name="Ma J."/>
        </authorList>
    </citation>
    <scope>NUCLEOTIDE SEQUENCE [LARGE SCALE GENOMIC DNA]</scope>
    <source>
        <strain evidence="4 5">JCM 12393</strain>
    </source>
</reference>
<dbReference type="CDD" id="cd00995">
    <property type="entry name" value="PBP2_NikA_DppA_OppA_like"/>
    <property type="match status" value="1"/>
</dbReference>
<evidence type="ECO:0000256" key="2">
    <source>
        <dbReference type="SAM" id="SignalP"/>
    </source>
</evidence>
<dbReference type="Gene3D" id="3.40.190.10">
    <property type="entry name" value="Periplasmic binding protein-like II"/>
    <property type="match status" value="1"/>
</dbReference>
<dbReference type="InterPro" id="IPR039424">
    <property type="entry name" value="SBP_5"/>
</dbReference>